<dbReference type="InterPro" id="IPR029510">
    <property type="entry name" value="Ald_DH_CS_GLU"/>
</dbReference>
<evidence type="ECO:0000256" key="1">
    <source>
        <dbReference type="ARBA" id="ARBA00009986"/>
    </source>
</evidence>
<dbReference type="EC" id="1.2.1.8" evidence="6"/>
<gene>
    <name evidence="6" type="ORF">HNR32_002596</name>
</gene>
<sequence length="501" mass="54437">MKENKYSLFIDGEFVEGSTKEWFEVINPADESLVGLTAKATVEDVEAAVQAAKRAFDNGSWSRLSATKRAEVLLGMAEGMAARQRELANLMVEESGSTIHKATMEVILSINTLKYYADLIRTPYTYEAIVPNDDAFIYSYNFVQREPIGVCAGIVPWNFPLAVGFWKIAPGLAAGNTMVIKVPTEAPLVLMEIAKIAQDAGLPKGVLNIVAGAGRVVGEYLAAHPQVDKISFTGSTGVGKRILELSSASNLKIATLELGGKSANIILEDADLAVAIDGSLFATMLHSGQVCESGTRLLVPKSRYDEVIEGLVSRAKTIKVGDPSKEETGMGPIISKKQKEKIEEYIQIGIKEGAKRVLGEEALQGKVYEKGFWVPPTIFADVNNQMTIAREEIFGPVVSVIPYKSEAEAIAIANDSIYGLAGGVWSKDQRRAVEVAKRMHTGTIWVNSYHLLNPIAPFGGYKQSGLGRELGIQGLLAYTQSKHIHVDLENDGGSRYRWMLP</sequence>
<evidence type="ECO:0000313" key="6">
    <source>
        <dbReference type="EMBL" id="MBB5337434.1"/>
    </source>
</evidence>
<evidence type="ECO:0000313" key="7">
    <source>
        <dbReference type="Proteomes" id="UP000559117"/>
    </source>
</evidence>
<evidence type="ECO:0000259" key="5">
    <source>
        <dbReference type="Pfam" id="PF00171"/>
    </source>
</evidence>
<comment type="caution">
    <text evidence="6">The sequence shown here is derived from an EMBL/GenBank/DDBJ whole genome shotgun (WGS) entry which is preliminary data.</text>
</comment>
<dbReference type="PROSITE" id="PS00687">
    <property type="entry name" value="ALDEHYDE_DEHYDR_GLU"/>
    <property type="match status" value="1"/>
</dbReference>
<dbReference type="FunFam" id="3.40.605.10:FF:000026">
    <property type="entry name" value="Aldehyde dehydrogenase, putative"/>
    <property type="match status" value="1"/>
</dbReference>
<comment type="similarity">
    <text evidence="1 4">Belongs to the aldehyde dehydrogenase family.</text>
</comment>
<dbReference type="FunFam" id="3.40.309.10:FF:000012">
    <property type="entry name" value="Betaine aldehyde dehydrogenase"/>
    <property type="match status" value="1"/>
</dbReference>
<keyword evidence="7" id="KW-1185">Reference proteome</keyword>
<dbReference type="GO" id="GO:0008802">
    <property type="term" value="F:betaine-aldehyde dehydrogenase (NAD+) activity"/>
    <property type="evidence" value="ECO:0007669"/>
    <property type="project" value="UniProtKB-EC"/>
</dbReference>
<feature type="domain" description="Aldehyde dehydrogenase" evidence="5">
    <location>
        <begin position="14"/>
        <end position="484"/>
    </location>
</feature>
<dbReference type="RefSeq" id="WP_183863241.1">
    <property type="nucleotide sequence ID" value="NZ_JACHFH010000049.1"/>
</dbReference>
<name>A0A840UX51_9FIRM</name>
<organism evidence="6 7">
    <name type="scientific">Pectinatus brassicae</name>
    <dbReference type="NCBI Taxonomy" id="862415"/>
    <lineage>
        <taxon>Bacteria</taxon>
        <taxon>Bacillati</taxon>
        <taxon>Bacillota</taxon>
        <taxon>Negativicutes</taxon>
        <taxon>Selenomonadales</taxon>
        <taxon>Selenomonadaceae</taxon>
        <taxon>Pectinatus</taxon>
    </lineage>
</organism>
<accession>A0A840UX51</accession>
<dbReference type="PANTHER" id="PTHR42804">
    <property type="entry name" value="ALDEHYDE DEHYDROGENASE"/>
    <property type="match status" value="1"/>
</dbReference>
<dbReference type="EMBL" id="JACHFH010000049">
    <property type="protein sequence ID" value="MBB5337434.1"/>
    <property type="molecule type" value="Genomic_DNA"/>
</dbReference>
<dbReference type="InterPro" id="IPR016162">
    <property type="entry name" value="Ald_DH_N"/>
</dbReference>
<dbReference type="Gene3D" id="3.40.605.10">
    <property type="entry name" value="Aldehyde Dehydrogenase, Chain A, domain 1"/>
    <property type="match status" value="1"/>
</dbReference>
<dbReference type="PANTHER" id="PTHR42804:SF1">
    <property type="entry name" value="ALDEHYDE DEHYDROGENASE-RELATED"/>
    <property type="match status" value="1"/>
</dbReference>
<dbReference type="Pfam" id="PF00171">
    <property type="entry name" value="Aldedh"/>
    <property type="match status" value="1"/>
</dbReference>
<dbReference type="InterPro" id="IPR015590">
    <property type="entry name" value="Aldehyde_DH_dom"/>
</dbReference>
<dbReference type="SUPFAM" id="SSF53720">
    <property type="entry name" value="ALDH-like"/>
    <property type="match status" value="1"/>
</dbReference>
<dbReference type="InterPro" id="IPR016163">
    <property type="entry name" value="Ald_DH_C"/>
</dbReference>
<evidence type="ECO:0000256" key="3">
    <source>
        <dbReference type="PROSITE-ProRule" id="PRU10007"/>
    </source>
</evidence>
<dbReference type="InterPro" id="IPR016161">
    <property type="entry name" value="Ald_DH/histidinol_DH"/>
</dbReference>
<dbReference type="Proteomes" id="UP000559117">
    <property type="component" value="Unassembled WGS sequence"/>
</dbReference>
<reference evidence="6 7" key="1">
    <citation type="submission" date="2020-08" db="EMBL/GenBank/DDBJ databases">
        <title>Genomic Encyclopedia of Type Strains, Phase IV (KMG-IV): sequencing the most valuable type-strain genomes for metagenomic binning, comparative biology and taxonomic classification.</title>
        <authorList>
            <person name="Goeker M."/>
        </authorList>
    </citation>
    <scope>NUCLEOTIDE SEQUENCE [LARGE SCALE GENOMIC DNA]</scope>
    <source>
        <strain evidence="6 7">DSM 24661</strain>
    </source>
</reference>
<feature type="active site" evidence="3">
    <location>
        <position position="257"/>
    </location>
</feature>
<evidence type="ECO:0000256" key="4">
    <source>
        <dbReference type="RuleBase" id="RU003345"/>
    </source>
</evidence>
<protein>
    <submittedName>
        <fullName evidence="6">Betaine-aldehyde dehydrogenase</fullName>
        <ecNumber evidence="6">1.2.1.8</ecNumber>
    </submittedName>
</protein>
<dbReference type="AlphaFoldDB" id="A0A840UX51"/>
<dbReference type="FunFam" id="3.40.605.10:FF:000007">
    <property type="entry name" value="NAD/NADP-dependent betaine aldehyde dehydrogenase"/>
    <property type="match status" value="1"/>
</dbReference>
<dbReference type="Gene3D" id="3.40.309.10">
    <property type="entry name" value="Aldehyde Dehydrogenase, Chain A, domain 2"/>
    <property type="match status" value="1"/>
</dbReference>
<evidence type="ECO:0000256" key="2">
    <source>
        <dbReference type="ARBA" id="ARBA00023002"/>
    </source>
</evidence>
<proteinExistence type="inferred from homology"/>
<keyword evidence="2 4" id="KW-0560">Oxidoreductase</keyword>